<reference evidence="5" key="1">
    <citation type="submission" date="2015-09" db="EMBL/GenBank/DDBJ databases">
        <authorList>
            <person name="Wibberg D."/>
        </authorList>
    </citation>
    <scope>NUCLEOTIDE SEQUENCE [LARGE SCALE GENOMIC DNA]</scope>
    <source>
        <strain evidence="5">SD1D</strain>
    </source>
</reference>
<dbReference type="AlphaFoldDB" id="A0A0K8J4N4"/>
<dbReference type="KEGG" id="hsd:SD1D_1075"/>
<dbReference type="GO" id="GO:0006753">
    <property type="term" value="P:nucleoside phosphate metabolic process"/>
    <property type="evidence" value="ECO:0007669"/>
    <property type="project" value="TreeGrafter"/>
</dbReference>
<accession>A0A0K8J4N4</accession>
<dbReference type="Proteomes" id="UP000196053">
    <property type="component" value="Chromosome I"/>
</dbReference>
<name>A0A0K8J4N4_9FIRM</name>
<dbReference type="InterPro" id="IPR000086">
    <property type="entry name" value="NUDIX_hydrolase_dom"/>
</dbReference>
<dbReference type="GO" id="GO:0016787">
    <property type="term" value="F:hydrolase activity"/>
    <property type="evidence" value="ECO:0007669"/>
    <property type="project" value="UniProtKB-KW"/>
</dbReference>
<protein>
    <recommendedName>
        <fullName evidence="3">Nudix hydrolase domain-containing protein</fullName>
    </recommendedName>
</protein>
<comment type="cofactor">
    <cofactor evidence="1">
        <name>Mg(2+)</name>
        <dbReference type="ChEBI" id="CHEBI:18420"/>
    </cofactor>
</comment>
<evidence type="ECO:0000313" key="4">
    <source>
        <dbReference type="EMBL" id="CUH92621.1"/>
    </source>
</evidence>
<dbReference type="GO" id="GO:0019693">
    <property type="term" value="P:ribose phosphate metabolic process"/>
    <property type="evidence" value="ECO:0007669"/>
    <property type="project" value="TreeGrafter"/>
</dbReference>
<proteinExistence type="predicted"/>
<evidence type="ECO:0000259" key="3">
    <source>
        <dbReference type="PROSITE" id="PS51462"/>
    </source>
</evidence>
<dbReference type="EMBL" id="LN879430">
    <property type="protein sequence ID" value="CUH92621.1"/>
    <property type="molecule type" value="Genomic_DNA"/>
</dbReference>
<dbReference type="PANTHER" id="PTHR11839:SF18">
    <property type="entry name" value="NUDIX HYDROLASE DOMAIN-CONTAINING PROTEIN"/>
    <property type="match status" value="1"/>
</dbReference>
<evidence type="ECO:0000256" key="1">
    <source>
        <dbReference type="ARBA" id="ARBA00001946"/>
    </source>
</evidence>
<dbReference type="PANTHER" id="PTHR11839">
    <property type="entry name" value="UDP/ADP-SUGAR PYROPHOSPHATASE"/>
    <property type="match status" value="1"/>
</dbReference>
<sequence length="177" mass="20155">MEQYKRIKRELSHKGNIIDFYSDTIEINQGNQVVFDFINHKGASAMIPVDREGKILMVRQYRNAIDSYTLEIPAGGLNPGEDNLSCAIRECEEETGYRPNNPQHLIDVHTTVAFSNELIKVFYSNDLTPSKQNLDENEFVSIERYSLEELISMIYAGKITDAKTIAGLLAYNTKMNL</sequence>
<organism evidence="4 5">
    <name type="scientific">Herbinix luporum</name>
    <dbReference type="NCBI Taxonomy" id="1679721"/>
    <lineage>
        <taxon>Bacteria</taxon>
        <taxon>Bacillati</taxon>
        <taxon>Bacillota</taxon>
        <taxon>Clostridia</taxon>
        <taxon>Lachnospirales</taxon>
        <taxon>Lachnospiraceae</taxon>
        <taxon>Herbinix</taxon>
    </lineage>
</organism>
<dbReference type="OrthoDB" id="9806150at2"/>
<dbReference type="InterPro" id="IPR015797">
    <property type="entry name" value="NUDIX_hydrolase-like_dom_sf"/>
</dbReference>
<dbReference type="Gene3D" id="3.90.79.10">
    <property type="entry name" value="Nucleoside Triphosphate Pyrophosphohydrolase"/>
    <property type="match status" value="1"/>
</dbReference>
<gene>
    <name evidence="4" type="ORF">SD1D_1075</name>
</gene>
<dbReference type="CDD" id="cd03424">
    <property type="entry name" value="NUDIX_ADPRase_Nudt5_UGPPase_Nudt14"/>
    <property type="match status" value="1"/>
</dbReference>
<dbReference type="RefSeq" id="WP_058257973.1">
    <property type="nucleotide sequence ID" value="NZ_DUPS01000029.1"/>
</dbReference>
<evidence type="ECO:0000256" key="2">
    <source>
        <dbReference type="ARBA" id="ARBA00022801"/>
    </source>
</evidence>
<dbReference type="SUPFAM" id="SSF55811">
    <property type="entry name" value="Nudix"/>
    <property type="match status" value="1"/>
</dbReference>
<feature type="domain" description="Nudix hydrolase" evidence="3">
    <location>
        <begin position="38"/>
        <end position="167"/>
    </location>
</feature>
<dbReference type="PROSITE" id="PS51462">
    <property type="entry name" value="NUDIX"/>
    <property type="match status" value="1"/>
</dbReference>
<evidence type="ECO:0000313" key="5">
    <source>
        <dbReference type="Proteomes" id="UP000196053"/>
    </source>
</evidence>
<dbReference type="Pfam" id="PF00293">
    <property type="entry name" value="NUDIX"/>
    <property type="match status" value="1"/>
</dbReference>
<keyword evidence="2" id="KW-0378">Hydrolase</keyword>
<keyword evidence="5" id="KW-1185">Reference proteome</keyword>